<dbReference type="CDD" id="cd04301">
    <property type="entry name" value="NAT_SF"/>
    <property type="match status" value="1"/>
</dbReference>
<dbReference type="PROSITE" id="PS51186">
    <property type="entry name" value="GNAT"/>
    <property type="match status" value="1"/>
</dbReference>
<sequence length="596" mass="63299">MSSESVARAADLLHGALDVVDAGGGWVRPSRFGAAQLRALGSVRAWHPGLFRQMAACTAGVSVEFETDACTAALELRMGEVPRGTVGALEDVARHTGVEPPRPDAVFVDVDGRHLGPLFPDEKNLLPIDLADPEALALPLPGLGEPRHVRVWLPCLVPCELRSVHADGSYVAPVPARRQLLVLGDSIAQGFCAEDASRTWPALLAEHLGLDLVNQGVGGQVFQPGTVPAAEEVDAAAVVVELGENYRFEPCGAGPVARDVRAYLNEVASAWPDAPVWVLTTPPHLEVAYPTHPRSCAAEVDGIIAAAAARHAQMRLVDGGALLDRHLLPRLLADGSDHPGPEGQLMIAERLSFVMDATADEPAARRARALEVVAAQGDAALPVADALARGVGEVRLADEGAVIVDVPDGARLVWACDRKLVRRALSCLGAAPVTCVCGERAIAREVARAVRGKARECELVVWRAGAPEVDAARDLRTLTPAYAEAIVRHYSHPEYLRPGELEGLLAAGRVIGGFEEGRLVGFVGEHPHGAMGMLEVLPEARRRGWGSALAAAKVRQLLGEGRLPWAEVWPDNDASLALELSMGFDILESGQLWYVS</sequence>
<dbReference type="EC" id="2.3.1.-" evidence="2"/>
<dbReference type="Gene3D" id="3.40.50.1110">
    <property type="entry name" value="SGNH hydrolase"/>
    <property type="match status" value="1"/>
</dbReference>
<protein>
    <submittedName>
        <fullName evidence="2">GNAT family N-acetyltransferase</fullName>
        <ecNumber evidence="2">2.3.1.-</ecNumber>
    </submittedName>
</protein>
<dbReference type="AlphaFoldDB" id="A0A9D2DL56"/>
<proteinExistence type="predicted"/>
<dbReference type="Pfam" id="PF13472">
    <property type="entry name" value="Lipase_GDSL_2"/>
    <property type="match status" value="1"/>
</dbReference>
<dbReference type="EMBL" id="DXBZ01000155">
    <property type="protein sequence ID" value="HIZ18980.1"/>
    <property type="molecule type" value="Genomic_DNA"/>
</dbReference>
<comment type="caution">
    <text evidence="2">The sequence shown here is derived from an EMBL/GenBank/DDBJ whole genome shotgun (WGS) entry which is preliminary data.</text>
</comment>
<feature type="domain" description="N-acetyltransferase" evidence="1">
    <location>
        <begin position="473"/>
        <end position="596"/>
    </location>
</feature>
<dbReference type="Proteomes" id="UP000824029">
    <property type="component" value="Unassembled WGS sequence"/>
</dbReference>
<keyword evidence="2" id="KW-0808">Transferase</keyword>
<dbReference type="SUPFAM" id="SSF55729">
    <property type="entry name" value="Acyl-CoA N-acyltransferases (Nat)"/>
    <property type="match status" value="1"/>
</dbReference>
<dbReference type="SUPFAM" id="SSF52266">
    <property type="entry name" value="SGNH hydrolase"/>
    <property type="match status" value="1"/>
</dbReference>
<dbReference type="CDD" id="cd00229">
    <property type="entry name" value="SGNH_hydrolase"/>
    <property type="match status" value="1"/>
</dbReference>
<dbReference type="InterPro" id="IPR000182">
    <property type="entry name" value="GNAT_dom"/>
</dbReference>
<keyword evidence="2" id="KW-0012">Acyltransferase</keyword>
<dbReference type="InterPro" id="IPR013653">
    <property type="entry name" value="GCN5-like_dom"/>
</dbReference>
<dbReference type="InterPro" id="IPR036514">
    <property type="entry name" value="SGNH_hydro_sf"/>
</dbReference>
<organism evidence="2 3">
    <name type="scientific">Candidatus Olsenella stercoravium</name>
    <dbReference type="NCBI Taxonomy" id="2838713"/>
    <lineage>
        <taxon>Bacteria</taxon>
        <taxon>Bacillati</taxon>
        <taxon>Actinomycetota</taxon>
        <taxon>Coriobacteriia</taxon>
        <taxon>Coriobacteriales</taxon>
        <taxon>Atopobiaceae</taxon>
        <taxon>Olsenella</taxon>
    </lineage>
</organism>
<dbReference type="GO" id="GO:0016747">
    <property type="term" value="F:acyltransferase activity, transferring groups other than amino-acyl groups"/>
    <property type="evidence" value="ECO:0007669"/>
    <property type="project" value="InterPro"/>
</dbReference>
<dbReference type="InterPro" id="IPR013830">
    <property type="entry name" value="SGNH_hydro"/>
</dbReference>
<evidence type="ECO:0000313" key="2">
    <source>
        <dbReference type="EMBL" id="HIZ18980.1"/>
    </source>
</evidence>
<evidence type="ECO:0000259" key="1">
    <source>
        <dbReference type="PROSITE" id="PS51186"/>
    </source>
</evidence>
<dbReference type="InterPro" id="IPR016181">
    <property type="entry name" value="Acyl_CoA_acyltransferase"/>
</dbReference>
<name>A0A9D2DL56_9ACTN</name>
<accession>A0A9D2DL56</accession>
<dbReference type="Pfam" id="PF08445">
    <property type="entry name" value="FR47"/>
    <property type="match status" value="1"/>
</dbReference>
<reference evidence="2" key="1">
    <citation type="journal article" date="2021" name="PeerJ">
        <title>Extensive microbial diversity within the chicken gut microbiome revealed by metagenomics and culture.</title>
        <authorList>
            <person name="Gilroy R."/>
            <person name="Ravi A."/>
            <person name="Getino M."/>
            <person name="Pursley I."/>
            <person name="Horton D.L."/>
            <person name="Alikhan N.F."/>
            <person name="Baker D."/>
            <person name="Gharbi K."/>
            <person name="Hall N."/>
            <person name="Watson M."/>
            <person name="Adriaenssens E.M."/>
            <person name="Foster-Nyarko E."/>
            <person name="Jarju S."/>
            <person name="Secka A."/>
            <person name="Antonio M."/>
            <person name="Oren A."/>
            <person name="Chaudhuri R.R."/>
            <person name="La Ragione R."/>
            <person name="Hildebrand F."/>
            <person name="Pallen M.J."/>
        </authorList>
    </citation>
    <scope>NUCLEOTIDE SEQUENCE</scope>
    <source>
        <strain evidence="2">ChiHecolR3B27-1887</strain>
    </source>
</reference>
<reference evidence="2" key="2">
    <citation type="submission" date="2021-04" db="EMBL/GenBank/DDBJ databases">
        <authorList>
            <person name="Gilroy R."/>
        </authorList>
    </citation>
    <scope>NUCLEOTIDE SEQUENCE</scope>
    <source>
        <strain evidence="2">ChiHecolR3B27-1887</strain>
    </source>
</reference>
<gene>
    <name evidence="2" type="ORF">IAA22_07730</name>
</gene>
<dbReference type="Gene3D" id="3.40.630.30">
    <property type="match status" value="1"/>
</dbReference>
<evidence type="ECO:0000313" key="3">
    <source>
        <dbReference type="Proteomes" id="UP000824029"/>
    </source>
</evidence>
<dbReference type="Gene3D" id="2.60.120.260">
    <property type="entry name" value="Galactose-binding domain-like"/>
    <property type="match status" value="1"/>
</dbReference>